<evidence type="ECO:0000313" key="1">
    <source>
        <dbReference type="EMBL" id="MBX70016.1"/>
    </source>
</evidence>
<protein>
    <submittedName>
        <fullName evidence="1">Uncharacterized protein</fullName>
    </submittedName>
</protein>
<dbReference type="EMBL" id="GGEC01089532">
    <property type="protein sequence ID" value="MBX70016.1"/>
    <property type="molecule type" value="Transcribed_RNA"/>
</dbReference>
<accession>A0A2P2QSN8</accession>
<proteinExistence type="predicted"/>
<name>A0A2P2QSN8_RHIMU</name>
<organism evidence="1">
    <name type="scientific">Rhizophora mucronata</name>
    <name type="common">Asiatic mangrove</name>
    <dbReference type="NCBI Taxonomy" id="61149"/>
    <lineage>
        <taxon>Eukaryota</taxon>
        <taxon>Viridiplantae</taxon>
        <taxon>Streptophyta</taxon>
        <taxon>Embryophyta</taxon>
        <taxon>Tracheophyta</taxon>
        <taxon>Spermatophyta</taxon>
        <taxon>Magnoliopsida</taxon>
        <taxon>eudicotyledons</taxon>
        <taxon>Gunneridae</taxon>
        <taxon>Pentapetalae</taxon>
        <taxon>rosids</taxon>
        <taxon>fabids</taxon>
        <taxon>Malpighiales</taxon>
        <taxon>Rhizophoraceae</taxon>
        <taxon>Rhizophora</taxon>
    </lineage>
</organism>
<dbReference type="AlphaFoldDB" id="A0A2P2QSN8"/>
<reference evidence="1" key="1">
    <citation type="submission" date="2018-02" db="EMBL/GenBank/DDBJ databases">
        <title>Rhizophora mucronata_Transcriptome.</title>
        <authorList>
            <person name="Meera S.P."/>
            <person name="Sreeshan A."/>
            <person name="Augustine A."/>
        </authorList>
    </citation>
    <scope>NUCLEOTIDE SEQUENCE</scope>
    <source>
        <tissue evidence="1">Leaf</tissue>
    </source>
</reference>
<sequence>MVLVVLGSGKTVAFIYSKLVATINYQSPIMFNRFFYHGGIAEIFKKLEAINNDLSSHLLSTADLTEVTL</sequence>